<dbReference type="AlphaFoldDB" id="A0A9P5YH10"/>
<dbReference type="CDD" id="cd00088">
    <property type="entry name" value="HPT"/>
    <property type="match status" value="1"/>
</dbReference>
<dbReference type="InterPro" id="IPR008207">
    <property type="entry name" value="Sig_transdc_His_kin_Hpt_dom"/>
</dbReference>
<feature type="compositionally biased region" description="Acidic residues" evidence="2">
    <location>
        <begin position="53"/>
        <end position="65"/>
    </location>
</feature>
<dbReference type="PROSITE" id="PS50894">
    <property type="entry name" value="HPT"/>
    <property type="match status" value="1"/>
</dbReference>
<dbReference type="GO" id="GO:0043424">
    <property type="term" value="F:protein histidine kinase binding"/>
    <property type="evidence" value="ECO:0007669"/>
    <property type="project" value="InterPro"/>
</dbReference>
<keyword evidence="5" id="KW-1185">Reference proteome</keyword>
<organism evidence="4 5">
    <name type="scientific">Collybia nuda</name>
    <dbReference type="NCBI Taxonomy" id="64659"/>
    <lineage>
        <taxon>Eukaryota</taxon>
        <taxon>Fungi</taxon>
        <taxon>Dikarya</taxon>
        <taxon>Basidiomycota</taxon>
        <taxon>Agaricomycotina</taxon>
        <taxon>Agaricomycetes</taxon>
        <taxon>Agaricomycetidae</taxon>
        <taxon>Agaricales</taxon>
        <taxon>Tricholomatineae</taxon>
        <taxon>Clitocybaceae</taxon>
        <taxon>Collybia</taxon>
    </lineage>
</organism>
<dbReference type="GO" id="GO:0005634">
    <property type="term" value="C:nucleus"/>
    <property type="evidence" value="ECO:0007669"/>
    <property type="project" value="TreeGrafter"/>
</dbReference>
<keyword evidence="4" id="KW-0808">Transferase</keyword>
<keyword evidence="4" id="KW-0418">Kinase</keyword>
<feature type="domain" description="HPt" evidence="3">
    <location>
        <begin position="78"/>
        <end position="179"/>
    </location>
</feature>
<feature type="modified residue" description="Phosphohistidine" evidence="1">
    <location>
        <position position="117"/>
    </location>
</feature>
<dbReference type="GO" id="GO:0005737">
    <property type="term" value="C:cytoplasm"/>
    <property type="evidence" value="ECO:0007669"/>
    <property type="project" value="TreeGrafter"/>
</dbReference>
<dbReference type="Gene3D" id="1.20.120.160">
    <property type="entry name" value="HPT domain"/>
    <property type="match status" value="1"/>
</dbReference>
<name>A0A9P5YH10_9AGAR</name>
<sequence length="198" mass="22044">MDSEPPSKPHHTSPILAKPRTPTDPKSRSPSPPSTSSETLLIPKKDEPTQPPEDAEEDVNSDVDMETFQQILDLDDDTHEFSKGMAWAYFSQAEDTFKEMDGALKGKNLAQLSSLGHFLKGSSAALGLSKVQASCEKIQHYGQKRDEEAEKDLSDNDALKLIEELLGQVKLEYTAAEAWLKQWYIDHPDPEPEPAEEP</sequence>
<dbReference type="GO" id="GO:0009927">
    <property type="term" value="F:histidine phosphotransfer kinase activity"/>
    <property type="evidence" value="ECO:0007669"/>
    <property type="project" value="InterPro"/>
</dbReference>
<keyword evidence="1" id="KW-0597">Phosphoprotein</keyword>
<evidence type="ECO:0000259" key="3">
    <source>
        <dbReference type="PROSITE" id="PS50894"/>
    </source>
</evidence>
<protein>
    <submittedName>
        <fullName evidence="4">Signal transduction histidine kinase</fullName>
    </submittedName>
</protein>
<dbReference type="GO" id="GO:0000160">
    <property type="term" value="P:phosphorelay signal transduction system"/>
    <property type="evidence" value="ECO:0007669"/>
    <property type="project" value="InterPro"/>
</dbReference>
<dbReference type="InterPro" id="IPR036641">
    <property type="entry name" value="HPT_dom_sf"/>
</dbReference>
<proteinExistence type="predicted"/>
<dbReference type="Proteomes" id="UP000807353">
    <property type="component" value="Unassembled WGS sequence"/>
</dbReference>
<gene>
    <name evidence="4" type="ORF">BDZ94DRAFT_1279594</name>
</gene>
<feature type="region of interest" description="Disordered" evidence="2">
    <location>
        <begin position="1"/>
        <end position="65"/>
    </location>
</feature>
<dbReference type="Pfam" id="PF01627">
    <property type="entry name" value="Hpt"/>
    <property type="match status" value="1"/>
</dbReference>
<dbReference type="EMBL" id="MU150232">
    <property type="protein sequence ID" value="KAF9468476.1"/>
    <property type="molecule type" value="Genomic_DNA"/>
</dbReference>
<dbReference type="InterPro" id="IPR045871">
    <property type="entry name" value="AHP1-5/YPD1"/>
</dbReference>
<evidence type="ECO:0000256" key="1">
    <source>
        <dbReference type="PROSITE-ProRule" id="PRU00110"/>
    </source>
</evidence>
<evidence type="ECO:0000256" key="2">
    <source>
        <dbReference type="SAM" id="MobiDB-lite"/>
    </source>
</evidence>
<comment type="caution">
    <text evidence="4">The sequence shown here is derived from an EMBL/GenBank/DDBJ whole genome shotgun (WGS) entry which is preliminary data.</text>
</comment>
<accession>A0A9P5YH10</accession>
<reference evidence="4" key="1">
    <citation type="submission" date="2020-11" db="EMBL/GenBank/DDBJ databases">
        <authorList>
            <consortium name="DOE Joint Genome Institute"/>
            <person name="Ahrendt S."/>
            <person name="Riley R."/>
            <person name="Andreopoulos W."/>
            <person name="Labutti K."/>
            <person name="Pangilinan J."/>
            <person name="Ruiz-Duenas F.J."/>
            <person name="Barrasa J.M."/>
            <person name="Sanchez-Garcia M."/>
            <person name="Camarero S."/>
            <person name="Miyauchi S."/>
            <person name="Serrano A."/>
            <person name="Linde D."/>
            <person name="Babiker R."/>
            <person name="Drula E."/>
            <person name="Ayuso-Fernandez I."/>
            <person name="Pacheco R."/>
            <person name="Padilla G."/>
            <person name="Ferreira P."/>
            <person name="Barriuso J."/>
            <person name="Kellner H."/>
            <person name="Castanera R."/>
            <person name="Alfaro M."/>
            <person name="Ramirez L."/>
            <person name="Pisabarro A.G."/>
            <person name="Kuo A."/>
            <person name="Tritt A."/>
            <person name="Lipzen A."/>
            <person name="He G."/>
            <person name="Yan M."/>
            <person name="Ng V."/>
            <person name="Cullen D."/>
            <person name="Martin F."/>
            <person name="Rosso M.-N."/>
            <person name="Henrissat B."/>
            <person name="Hibbett D."/>
            <person name="Martinez A.T."/>
            <person name="Grigoriev I.V."/>
        </authorList>
    </citation>
    <scope>NUCLEOTIDE SEQUENCE</scope>
    <source>
        <strain evidence="4">CBS 247.69</strain>
    </source>
</reference>
<dbReference type="SUPFAM" id="SSF47226">
    <property type="entry name" value="Histidine-containing phosphotransfer domain, HPT domain"/>
    <property type="match status" value="1"/>
</dbReference>
<evidence type="ECO:0000313" key="4">
    <source>
        <dbReference type="EMBL" id="KAF9468476.1"/>
    </source>
</evidence>
<dbReference type="PANTHER" id="PTHR28242">
    <property type="entry name" value="PHOSPHORELAY INTERMEDIATE PROTEIN YPD1"/>
    <property type="match status" value="1"/>
</dbReference>
<dbReference type="PANTHER" id="PTHR28242:SF52">
    <property type="entry name" value="PHOSPHORELAY INTERMEDIATE PROTEIN YPD1"/>
    <property type="match status" value="1"/>
</dbReference>
<evidence type="ECO:0000313" key="5">
    <source>
        <dbReference type="Proteomes" id="UP000807353"/>
    </source>
</evidence>
<dbReference type="OrthoDB" id="1673781at2759"/>